<dbReference type="RefSeq" id="WP_107648139.1">
    <property type="nucleotide sequence ID" value="NZ_PZJX01000007.1"/>
</dbReference>
<keyword evidence="2" id="KW-1185">Reference proteome</keyword>
<proteinExistence type="predicted"/>
<accession>A0A2T4J180</accession>
<comment type="caution">
    <text evidence="1">The sequence shown here is derived from an EMBL/GenBank/DDBJ whole genome shotgun (WGS) entry which is preliminary data.</text>
</comment>
<dbReference type="EMBL" id="PZJX01000007">
    <property type="protein sequence ID" value="PTE11649.1"/>
    <property type="molecule type" value="Genomic_DNA"/>
</dbReference>
<reference evidence="1 2" key="1">
    <citation type="submission" date="2018-03" db="EMBL/GenBank/DDBJ databases">
        <title>Genome sequence of the symbiotic type strain Mesorhizobium helmanticense CSLC115NT isolated from Lotus corniculatus nodules.</title>
        <authorList>
            <person name="Sannazzaro A.I."/>
            <person name="Torres Tejerizo G.A."/>
            <person name="Dip D."/>
            <person name="Caballero M."/>
            <person name="Pistorio M."/>
            <person name="Estrella M.J."/>
        </authorList>
    </citation>
    <scope>NUCLEOTIDE SEQUENCE [LARGE SCALE GENOMIC DNA]</scope>
    <source>
        <strain evidence="1 2">CSLC115N</strain>
    </source>
</reference>
<dbReference type="AlphaFoldDB" id="A0A2T4J180"/>
<organism evidence="1 2">
    <name type="scientific">Mesorhizobium helmanticense</name>
    <dbReference type="NCBI Taxonomy" id="1776423"/>
    <lineage>
        <taxon>Bacteria</taxon>
        <taxon>Pseudomonadati</taxon>
        <taxon>Pseudomonadota</taxon>
        <taxon>Alphaproteobacteria</taxon>
        <taxon>Hyphomicrobiales</taxon>
        <taxon>Phyllobacteriaceae</taxon>
        <taxon>Mesorhizobium</taxon>
    </lineage>
</organism>
<dbReference type="OrthoDB" id="8101059at2"/>
<protein>
    <submittedName>
        <fullName evidence="1">Uncharacterized protein</fullName>
    </submittedName>
</protein>
<sequence length="81" mass="9056">MDTQGTETWQFEIGSWITHRDQPMPSLVMTRQRAGRLGELYGVRSFALVDPNRDRMILADSIKPIDDAAKAICLAHQSGLA</sequence>
<name>A0A2T4J180_9HYPH</name>
<evidence type="ECO:0000313" key="2">
    <source>
        <dbReference type="Proteomes" id="UP000240259"/>
    </source>
</evidence>
<dbReference type="Proteomes" id="UP000240259">
    <property type="component" value="Unassembled WGS sequence"/>
</dbReference>
<evidence type="ECO:0000313" key="1">
    <source>
        <dbReference type="EMBL" id="PTE11649.1"/>
    </source>
</evidence>
<gene>
    <name evidence="1" type="ORF">C9427_05425</name>
</gene>